<dbReference type="CDD" id="cd00165">
    <property type="entry name" value="S4"/>
    <property type="match status" value="1"/>
</dbReference>
<comment type="caution">
    <text evidence="7">The sequence shown here is derived from an EMBL/GenBank/DDBJ whole genome shotgun (WGS) entry which is preliminary data.</text>
</comment>
<comment type="similarity">
    <text evidence="1 4">Belongs to the pseudouridine synthase RsuA family.</text>
</comment>
<dbReference type="InterPro" id="IPR020094">
    <property type="entry name" value="TruA/RsuA/RluB/E/F_N"/>
</dbReference>
<dbReference type="InterPro" id="IPR042092">
    <property type="entry name" value="PsdUridine_s_RsuA/RluB/E/F_cat"/>
</dbReference>
<dbReference type="GeneID" id="98067997"/>
<feature type="compositionally biased region" description="Basic and acidic residues" evidence="5">
    <location>
        <begin position="79"/>
        <end position="128"/>
    </location>
</feature>
<evidence type="ECO:0000256" key="3">
    <source>
        <dbReference type="PROSITE-ProRule" id="PRU00182"/>
    </source>
</evidence>
<feature type="domain" description="RNA-binding S4" evidence="6">
    <location>
        <begin position="196"/>
        <end position="258"/>
    </location>
</feature>
<dbReference type="SUPFAM" id="SSF55120">
    <property type="entry name" value="Pseudouridine synthase"/>
    <property type="match status" value="1"/>
</dbReference>
<dbReference type="Pfam" id="PF00849">
    <property type="entry name" value="PseudoU_synth_2"/>
    <property type="match status" value="1"/>
</dbReference>
<dbReference type="SMART" id="SM00363">
    <property type="entry name" value="S4"/>
    <property type="match status" value="1"/>
</dbReference>
<evidence type="ECO:0000256" key="1">
    <source>
        <dbReference type="ARBA" id="ARBA00008348"/>
    </source>
</evidence>
<evidence type="ECO:0000256" key="4">
    <source>
        <dbReference type="RuleBase" id="RU003887"/>
    </source>
</evidence>
<dbReference type="CDD" id="cd02870">
    <property type="entry name" value="PseudoU_synth_RsuA_like"/>
    <property type="match status" value="1"/>
</dbReference>
<dbReference type="PROSITE" id="PS50889">
    <property type="entry name" value="S4"/>
    <property type="match status" value="1"/>
</dbReference>
<evidence type="ECO:0000256" key="5">
    <source>
        <dbReference type="SAM" id="MobiDB-lite"/>
    </source>
</evidence>
<dbReference type="NCBIfam" id="TIGR00093">
    <property type="entry name" value="pseudouridine synthase"/>
    <property type="match status" value="1"/>
</dbReference>
<dbReference type="EC" id="5.4.99.-" evidence="4"/>
<dbReference type="PANTHER" id="PTHR47683:SF2">
    <property type="entry name" value="RNA-BINDING S4 DOMAIN-CONTAINING PROTEIN"/>
    <property type="match status" value="1"/>
</dbReference>
<gene>
    <name evidence="7" type="ORF">HMPREF9449_00341</name>
</gene>
<dbReference type="Pfam" id="PF01479">
    <property type="entry name" value="S4"/>
    <property type="match status" value="1"/>
</dbReference>
<dbReference type="EMBL" id="ADMC01000005">
    <property type="protein sequence ID" value="EHP50652.1"/>
    <property type="molecule type" value="Genomic_DNA"/>
</dbReference>
<evidence type="ECO:0000313" key="8">
    <source>
        <dbReference type="Proteomes" id="UP000004892"/>
    </source>
</evidence>
<evidence type="ECO:0000256" key="2">
    <source>
        <dbReference type="ARBA" id="ARBA00023235"/>
    </source>
</evidence>
<keyword evidence="3" id="KW-0694">RNA-binding</keyword>
<dbReference type="InterPro" id="IPR000748">
    <property type="entry name" value="PsdUridine_synth_RsuA/RluB/E/F"/>
</dbReference>
<feature type="region of interest" description="Disordered" evidence="5">
    <location>
        <begin position="1"/>
        <end position="163"/>
    </location>
</feature>
<dbReference type="Gene3D" id="3.30.70.580">
    <property type="entry name" value="Pseudouridine synthase I, catalytic domain, N-terminal subdomain"/>
    <property type="match status" value="1"/>
</dbReference>
<keyword evidence="8" id="KW-1185">Reference proteome</keyword>
<dbReference type="STRING" id="742817.HMPREF9449_00341"/>
<dbReference type="AlphaFoldDB" id="H1DDK5"/>
<reference evidence="7 8" key="1">
    <citation type="submission" date="2012-01" db="EMBL/GenBank/DDBJ databases">
        <title>The Genome Sequence of Odoribacter laneus YIT 12061.</title>
        <authorList>
            <consortium name="The Broad Institute Genome Sequencing Platform"/>
            <person name="Earl A."/>
            <person name="Ward D."/>
            <person name="Feldgarden M."/>
            <person name="Gevers D."/>
            <person name="Morotomi M."/>
            <person name="Young S.K."/>
            <person name="Zeng Q."/>
            <person name="Gargeya S."/>
            <person name="Fitzgerald M."/>
            <person name="Haas B."/>
            <person name="Abouelleil A."/>
            <person name="Alvarado L."/>
            <person name="Arachchi H.M."/>
            <person name="Berlin A."/>
            <person name="Chapman S.B."/>
            <person name="Gearin G."/>
            <person name="Goldberg J."/>
            <person name="Griggs A."/>
            <person name="Gujja S."/>
            <person name="Hansen M."/>
            <person name="Heiman D."/>
            <person name="Howarth C."/>
            <person name="Larimer J."/>
            <person name="Lui A."/>
            <person name="MacDonald P.J.P."/>
            <person name="McCowen C."/>
            <person name="Montmayeur A."/>
            <person name="Murphy C."/>
            <person name="Neiman D."/>
            <person name="Pearson M."/>
            <person name="Priest M."/>
            <person name="Roberts A."/>
            <person name="Saif S."/>
            <person name="Shea T."/>
            <person name="Sisk P."/>
            <person name="Stolte C."/>
            <person name="Sykes S."/>
            <person name="Wortman J."/>
            <person name="Nusbaum C."/>
            <person name="Birren B."/>
        </authorList>
    </citation>
    <scope>NUCLEOTIDE SEQUENCE [LARGE SCALE GENOMIC DNA]</scope>
    <source>
        <strain evidence="7 8">YIT 12061</strain>
    </source>
</reference>
<dbReference type="GO" id="GO:0120159">
    <property type="term" value="F:rRNA pseudouridine synthase activity"/>
    <property type="evidence" value="ECO:0007669"/>
    <property type="project" value="UniProtKB-ARBA"/>
</dbReference>
<dbReference type="InterPro" id="IPR002942">
    <property type="entry name" value="S4_RNA-bd"/>
</dbReference>
<sequence length="429" mass="51183">MERNYNRKENGGSRKPVGRNFRKESYDRNFNNERRERQDGERRERRSFGKERFNSERRDSAENREAFRETAPRFRKRERIGENTHRESREYIRKDYYNPEARRETHTGPEKRDDRRERKEFRRTESPRPFRKNTYRQENRTDFSERRRSGSFDNNPRFEQREEISAAKKEELRKKHYSKKKQLAHLQKKADENVFIRLNRYISMGGICSRRDADALIVAGRVKVNGEVVEAVGIKVKRTDKVEVDDSIITPEKKVYLVLNKPKDYVTTVEDPLERKTVMDLVENACKERIYPIGRLDRQTTGVLLFTNDGELAKKLTHPKYEHKKIYHVFLDRPLEEKDLEKIAAGIELEDGLIKADEINYTSPDGTQVGIEIHSGRNRIVRRIFENLNYQIVKLDRVYFAGITKKNLPRGKWRFLTPQEVKILKVYNV</sequence>
<dbReference type="SUPFAM" id="SSF55174">
    <property type="entry name" value="Alpha-L RNA-binding motif"/>
    <property type="match status" value="1"/>
</dbReference>
<dbReference type="FunFam" id="3.10.290.10:FF:000003">
    <property type="entry name" value="Pseudouridine synthase"/>
    <property type="match status" value="1"/>
</dbReference>
<dbReference type="HOGENOM" id="CLU_024979_0_3_10"/>
<organism evidence="7 8">
    <name type="scientific">Odoribacter laneus YIT 12061</name>
    <dbReference type="NCBI Taxonomy" id="742817"/>
    <lineage>
        <taxon>Bacteria</taxon>
        <taxon>Pseudomonadati</taxon>
        <taxon>Bacteroidota</taxon>
        <taxon>Bacteroidia</taxon>
        <taxon>Bacteroidales</taxon>
        <taxon>Odoribacteraceae</taxon>
        <taxon>Odoribacter</taxon>
    </lineage>
</organism>
<dbReference type="GO" id="GO:0000455">
    <property type="term" value="P:enzyme-directed rRNA pseudouridine synthesis"/>
    <property type="evidence" value="ECO:0007669"/>
    <property type="project" value="UniProtKB-ARBA"/>
</dbReference>
<keyword evidence="2 4" id="KW-0413">Isomerase</keyword>
<protein>
    <recommendedName>
        <fullName evidence="4">Pseudouridine synthase</fullName>
        <ecNumber evidence="4">5.4.99.-</ecNumber>
    </recommendedName>
</protein>
<dbReference type="Gene3D" id="3.10.290.10">
    <property type="entry name" value="RNA-binding S4 domain"/>
    <property type="match status" value="1"/>
</dbReference>
<dbReference type="PANTHER" id="PTHR47683">
    <property type="entry name" value="PSEUDOURIDINE SYNTHASE FAMILY PROTEIN-RELATED"/>
    <property type="match status" value="1"/>
</dbReference>
<evidence type="ECO:0000313" key="7">
    <source>
        <dbReference type="EMBL" id="EHP50652.1"/>
    </source>
</evidence>
<dbReference type="InterPro" id="IPR006145">
    <property type="entry name" value="PsdUridine_synth_RsuA/RluA"/>
</dbReference>
<dbReference type="InterPro" id="IPR018496">
    <property type="entry name" value="PsdUridine_synth_RsuA/RluB_CS"/>
</dbReference>
<evidence type="ECO:0000259" key="6">
    <source>
        <dbReference type="SMART" id="SM00363"/>
    </source>
</evidence>
<proteinExistence type="inferred from homology"/>
<dbReference type="Proteomes" id="UP000004892">
    <property type="component" value="Unassembled WGS sequence"/>
</dbReference>
<feature type="compositionally biased region" description="Basic and acidic residues" evidence="5">
    <location>
        <begin position="1"/>
        <end position="12"/>
    </location>
</feature>
<feature type="compositionally biased region" description="Basic and acidic residues" evidence="5">
    <location>
        <begin position="21"/>
        <end position="72"/>
    </location>
</feature>
<dbReference type="Gene3D" id="3.30.70.1560">
    <property type="entry name" value="Alpha-L RNA-binding motif"/>
    <property type="match status" value="1"/>
</dbReference>
<dbReference type="InterPro" id="IPR020103">
    <property type="entry name" value="PsdUridine_synth_cat_dom_sf"/>
</dbReference>
<dbReference type="eggNOG" id="COG1187">
    <property type="taxonomic scope" value="Bacteria"/>
</dbReference>
<dbReference type="RefSeq" id="WP_009135495.1">
    <property type="nucleotide sequence ID" value="NZ_JH594596.1"/>
</dbReference>
<feature type="compositionally biased region" description="Basic and acidic residues" evidence="5">
    <location>
        <begin position="135"/>
        <end position="163"/>
    </location>
</feature>
<dbReference type="PROSITE" id="PS01149">
    <property type="entry name" value="PSI_RSU"/>
    <property type="match status" value="1"/>
</dbReference>
<dbReference type="InterPro" id="IPR050343">
    <property type="entry name" value="RsuA_PseudoU_synthase"/>
</dbReference>
<accession>H1DDK5</accession>
<dbReference type="PATRIC" id="fig|742817.3.peg.359"/>
<name>H1DDK5_9BACT</name>
<dbReference type="GO" id="GO:0003723">
    <property type="term" value="F:RNA binding"/>
    <property type="evidence" value="ECO:0007669"/>
    <property type="project" value="UniProtKB-KW"/>
</dbReference>
<dbReference type="InterPro" id="IPR036986">
    <property type="entry name" value="S4_RNA-bd_sf"/>
</dbReference>